<dbReference type="AlphaFoldDB" id="A0A1Y2H361"/>
<dbReference type="FunCoup" id="A0A1Y2H361">
    <property type="interactions" value="415"/>
</dbReference>
<feature type="compositionally biased region" description="Polar residues" evidence="12">
    <location>
        <begin position="1"/>
        <end position="13"/>
    </location>
</feature>
<accession>A0A1Y2H361</accession>
<feature type="repeat" description="Solcar" evidence="10">
    <location>
        <begin position="208"/>
        <end position="301"/>
    </location>
</feature>
<keyword evidence="5" id="KW-0677">Repeat</keyword>
<keyword evidence="8" id="KW-0496">Mitochondrion</keyword>
<protein>
    <submittedName>
        <fullName evidence="13">Mitochondrial carrier domain-containing protein</fullName>
    </submittedName>
</protein>
<dbReference type="InterPro" id="IPR045315">
    <property type="entry name" value="Mtm1-like"/>
</dbReference>
<evidence type="ECO:0000256" key="3">
    <source>
        <dbReference type="ARBA" id="ARBA00022448"/>
    </source>
</evidence>
<dbReference type="STRING" id="64571.A0A1Y2H361"/>
<dbReference type="GeneID" id="33563108"/>
<feature type="compositionally biased region" description="Low complexity" evidence="12">
    <location>
        <begin position="528"/>
        <end position="548"/>
    </location>
</feature>
<keyword evidence="9 10" id="KW-0472">Membrane</keyword>
<feature type="compositionally biased region" description="Low complexity" evidence="12">
    <location>
        <begin position="16"/>
        <end position="42"/>
    </location>
</feature>
<proteinExistence type="inferred from homology"/>
<dbReference type="InParanoid" id="A0A1Y2H361"/>
<comment type="similarity">
    <text evidence="2 11">Belongs to the mitochondrial carrier (TC 2.A.29) family.</text>
</comment>
<feature type="region of interest" description="Disordered" evidence="12">
    <location>
        <begin position="162"/>
        <end position="224"/>
    </location>
</feature>
<gene>
    <name evidence="13" type="ORF">BCR41DRAFT_317058</name>
</gene>
<evidence type="ECO:0000313" key="14">
    <source>
        <dbReference type="Proteomes" id="UP000193648"/>
    </source>
</evidence>
<comment type="caution">
    <text evidence="13">The sequence shown here is derived from an EMBL/GenBank/DDBJ whole genome shotgun (WGS) entry which is preliminary data.</text>
</comment>
<keyword evidence="4 10" id="KW-0812">Transmembrane</keyword>
<evidence type="ECO:0000256" key="10">
    <source>
        <dbReference type="PROSITE-ProRule" id="PRU00282"/>
    </source>
</evidence>
<feature type="repeat" description="Solcar" evidence="10">
    <location>
        <begin position="325"/>
        <end position="416"/>
    </location>
</feature>
<dbReference type="RefSeq" id="XP_021886159.1">
    <property type="nucleotide sequence ID" value="XM_022021264.1"/>
</dbReference>
<keyword evidence="3 11" id="KW-0813">Transport</keyword>
<evidence type="ECO:0000256" key="12">
    <source>
        <dbReference type="SAM" id="MobiDB-lite"/>
    </source>
</evidence>
<keyword evidence="6" id="KW-0999">Mitochondrion inner membrane</keyword>
<feature type="region of interest" description="Disordered" evidence="12">
    <location>
        <begin position="528"/>
        <end position="549"/>
    </location>
</feature>
<dbReference type="Pfam" id="PF00153">
    <property type="entry name" value="Mito_carr"/>
    <property type="match status" value="4"/>
</dbReference>
<evidence type="ECO:0000256" key="5">
    <source>
        <dbReference type="ARBA" id="ARBA00022737"/>
    </source>
</evidence>
<feature type="compositionally biased region" description="Low complexity" evidence="12">
    <location>
        <begin position="162"/>
        <end position="188"/>
    </location>
</feature>
<keyword evidence="14" id="KW-1185">Reference proteome</keyword>
<feature type="repeat" description="Solcar" evidence="10">
    <location>
        <begin position="430"/>
        <end position="516"/>
    </location>
</feature>
<evidence type="ECO:0000256" key="4">
    <source>
        <dbReference type="ARBA" id="ARBA00022692"/>
    </source>
</evidence>
<evidence type="ECO:0000256" key="6">
    <source>
        <dbReference type="ARBA" id="ARBA00022792"/>
    </source>
</evidence>
<dbReference type="PROSITE" id="PS50920">
    <property type="entry name" value="SOLCAR"/>
    <property type="match status" value="3"/>
</dbReference>
<dbReference type="PANTHER" id="PTHR45760">
    <property type="entry name" value="FI19922P1-RELATED"/>
    <property type="match status" value="1"/>
</dbReference>
<evidence type="ECO:0000256" key="9">
    <source>
        <dbReference type="ARBA" id="ARBA00023136"/>
    </source>
</evidence>
<dbReference type="PANTHER" id="PTHR45760:SF2">
    <property type="entry name" value="FI19922P1-RELATED"/>
    <property type="match status" value="1"/>
</dbReference>
<keyword evidence="7" id="KW-1133">Transmembrane helix</keyword>
<evidence type="ECO:0000256" key="2">
    <source>
        <dbReference type="ARBA" id="ARBA00006375"/>
    </source>
</evidence>
<sequence>MADSLSQQRSLDTVASPITSMRSIESSSSTPTITAPLTSTSTDIENEDSSLIQPSPVQRMISACAGSLLTSLLVTPLDVVKTRLQSQTVVATPTCAVPFTFSSNASAYEKLCTCCREVFFAPESPQSSSTTVRSVAASATAGIRQNIANVLAAGGIANAIRSSSQQQPTDSSLSSSTSSSATARSSSSYHPHTHNHSRTRGTTAGCGPSIQQQHQAGTVVGMKATKQQQQRLEQLAANCIENNHATKAAQERYFHGTWDGVKKIVRHEGASSLWRGLSPTLIMSIPATVIYFVGYDYLKDVLSERAMKVERDDLFLGGSFIYEYRTTLAPLVAGGFARTVAATVISPLELFRTRMQSVHTNNKGNSGLFRGVSQSIVSMVRAEGVFSLWRGLAPTLWRDVPFSAIYWMGYENIKKRIVAWDSTHPQPALNEFEVAFTSGAISGMVAATLTTPFDVAKTRRQVDISQPVHTKTLSLMKAILREEGFNGLWRGLTARVAKVAPSCAIMISSYEIGKKALSEHWWGLGASSSSSSPPSLITGSSSTGAASGSDDRLVLMREGLSHPISLGLSGTRARATSSA</sequence>
<evidence type="ECO:0000256" key="8">
    <source>
        <dbReference type="ARBA" id="ARBA00023128"/>
    </source>
</evidence>
<evidence type="ECO:0000256" key="11">
    <source>
        <dbReference type="RuleBase" id="RU000488"/>
    </source>
</evidence>
<dbReference type="InterPro" id="IPR018108">
    <property type="entry name" value="MCP_transmembrane"/>
</dbReference>
<dbReference type="InterPro" id="IPR023395">
    <property type="entry name" value="MCP_dom_sf"/>
</dbReference>
<reference evidence="13 14" key="1">
    <citation type="submission" date="2016-07" db="EMBL/GenBank/DDBJ databases">
        <title>Pervasive Adenine N6-methylation of Active Genes in Fungi.</title>
        <authorList>
            <consortium name="DOE Joint Genome Institute"/>
            <person name="Mondo S.J."/>
            <person name="Dannebaum R.O."/>
            <person name="Kuo R.C."/>
            <person name="Labutti K."/>
            <person name="Haridas S."/>
            <person name="Kuo A."/>
            <person name="Salamov A."/>
            <person name="Ahrendt S.R."/>
            <person name="Lipzen A."/>
            <person name="Sullivan W."/>
            <person name="Andreopoulos W.B."/>
            <person name="Clum A."/>
            <person name="Lindquist E."/>
            <person name="Daum C."/>
            <person name="Ramamoorthy G.K."/>
            <person name="Gryganskyi A."/>
            <person name="Culley D."/>
            <person name="Magnuson J.K."/>
            <person name="James T.Y."/>
            <person name="O'Malley M.A."/>
            <person name="Stajich J.E."/>
            <person name="Spatafora J.W."/>
            <person name="Visel A."/>
            <person name="Grigoriev I.V."/>
        </authorList>
    </citation>
    <scope>NUCLEOTIDE SEQUENCE [LARGE SCALE GENOMIC DNA]</scope>
    <source>
        <strain evidence="13 14">NRRL 3116</strain>
    </source>
</reference>
<dbReference type="EMBL" id="MCFF01000002">
    <property type="protein sequence ID" value="ORZ28474.1"/>
    <property type="molecule type" value="Genomic_DNA"/>
</dbReference>
<dbReference type="Gene3D" id="1.50.40.10">
    <property type="entry name" value="Mitochondrial carrier domain"/>
    <property type="match status" value="2"/>
</dbReference>
<dbReference type="OrthoDB" id="1747031at2759"/>
<name>A0A1Y2H361_9FUNG</name>
<dbReference type="GO" id="GO:1990542">
    <property type="term" value="P:mitochondrial transmembrane transport"/>
    <property type="evidence" value="ECO:0007669"/>
    <property type="project" value="InterPro"/>
</dbReference>
<organism evidence="13 14">
    <name type="scientific">Lobosporangium transversale</name>
    <dbReference type="NCBI Taxonomy" id="64571"/>
    <lineage>
        <taxon>Eukaryota</taxon>
        <taxon>Fungi</taxon>
        <taxon>Fungi incertae sedis</taxon>
        <taxon>Mucoromycota</taxon>
        <taxon>Mortierellomycotina</taxon>
        <taxon>Mortierellomycetes</taxon>
        <taxon>Mortierellales</taxon>
        <taxon>Mortierellaceae</taxon>
        <taxon>Lobosporangium</taxon>
    </lineage>
</organism>
<dbReference type="SUPFAM" id="SSF103506">
    <property type="entry name" value="Mitochondrial carrier"/>
    <property type="match status" value="1"/>
</dbReference>
<evidence type="ECO:0000313" key="13">
    <source>
        <dbReference type="EMBL" id="ORZ28474.1"/>
    </source>
</evidence>
<evidence type="ECO:0000256" key="7">
    <source>
        <dbReference type="ARBA" id="ARBA00022989"/>
    </source>
</evidence>
<feature type="region of interest" description="Disordered" evidence="12">
    <location>
        <begin position="1"/>
        <end position="50"/>
    </location>
</feature>
<dbReference type="Proteomes" id="UP000193648">
    <property type="component" value="Unassembled WGS sequence"/>
</dbReference>
<evidence type="ECO:0000256" key="1">
    <source>
        <dbReference type="ARBA" id="ARBA00004448"/>
    </source>
</evidence>
<comment type="subcellular location">
    <subcellularLocation>
        <location evidence="1">Mitochondrion inner membrane</location>
        <topology evidence="1">Multi-pass membrane protein</topology>
    </subcellularLocation>
</comment>
<dbReference type="GO" id="GO:0005743">
    <property type="term" value="C:mitochondrial inner membrane"/>
    <property type="evidence" value="ECO:0007669"/>
    <property type="project" value="UniProtKB-SubCell"/>
</dbReference>